<gene>
    <name evidence="7" type="primary">ispB</name>
    <name evidence="7" type="ORF">Pla175_39860</name>
</gene>
<dbReference type="EMBL" id="CP036291">
    <property type="protein sequence ID" value="QDU90579.1"/>
    <property type="molecule type" value="Genomic_DNA"/>
</dbReference>
<dbReference type="Proteomes" id="UP000317429">
    <property type="component" value="Chromosome"/>
</dbReference>
<sequence>MSLAPTTLADARDRVRTLLADVQPHLDRVDDRLRVELSSQHPMIDRVLQHGVRLGGKRLRPALVLLAGEATGGVTEGHVTLATVMEMIHTATLVHDDVLDEASLRRHEDTVNARWGNETSVLLGDFLFSHAFTLASTLGDAGLCRAIGKATNTVCEGELRQTLSGGDTALSEADYFAIIEAKTAALCACCCELGARWSGAEEATVGRLSRFGMALGVAFQIADDLLDLVATEAGAGKTVGADLAKRKLTLPVIHARDSLVNGPRQSLLGLLEKGDNASRRRVVEHLESVGAFGYAQQQAERYADLAAAELEGLPPSPAVDSLRAMARFSVRRSA</sequence>
<comment type="similarity">
    <text evidence="2 6">Belongs to the FPP/GGPP synthase family.</text>
</comment>
<keyword evidence="8" id="KW-1185">Reference proteome</keyword>
<dbReference type="Gene3D" id="1.10.600.10">
    <property type="entry name" value="Farnesyl Diphosphate Synthase"/>
    <property type="match status" value="1"/>
</dbReference>
<comment type="cofactor">
    <cofactor evidence="1">
        <name>Mg(2+)</name>
        <dbReference type="ChEBI" id="CHEBI:18420"/>
    </cofactor>
</comment>
<dbReference type="EC" id="2.5.1.90" evidence="7"/>
<dbReference type="GO" id="GO:0008299">
    <property type="term" value="P:isoprenoid biosynthetic process"/>
    <property type="evidence" value="ECO:0007669"/>
    <property type="project" value="InterPro"/>
</dbReference>
<accession>A0A518DGI2</accession>
<dbReference type="AlphaFoldDB" id="A0A518DGI2"/>
<evidence type="ECO:0000256" key="6">
    <source>
        <dbReference type="RuleBase" id="RU004466"/>
    </source>
</evidence>
<dbReference type="InterPro" id="IPR008949">
    <property type="entry name" value="Isoprenoid_synthase_dom_sf"/>
</dbReference>
<dbReference type="Pfam" id="PF00348">
    <property type="entry name" value="polyprenyl_synt"/>
    <property type="match status" value="1"/>
</dbReference>
<protein>
    <submittedName>
        <fullName evidence="7">Octaprenyl-diphosphate synthase</fullName>
        <ecNumber evidence="7">2.5.1.90</ecNumber>
    </submittedName>
</protein>
<evidence type="ECO:0000256" key="4">
    <source>
        <dbReference type="ARBA" id="ARBA00022723"/>
    </source>
</evidence>
<dbReference type="KEGG" id="pnd:Pla175_39860"/>
<dbReference type="PANTHER" id="PTHR12001">
    <property type="entry name" value="GERANYLGERANYL PYROPHOSPHATE SYNTHASE"/>
    <property type="match status" value="1"/>
</dbReference>
<dbReference type="InterPro" id="IPR000092">
    <property type="entry name" value="Polyprenyl_synt"/>
</dbReference>
<dbReference type="PROSITE" id="PS00444">
    <property type="entry name" value="POLYPRENYL_SYNTHASE_2"/>
    <property type="match status" value="1"/>
</dbReference>
<keyword evidence="4" id="KW-0479">Metal-binding</keyword>
<dbReference type="SFLD" id="SFLDS00005">
    <property type="entry name" value="Isoprenoid_Synthase_Type_I"/>
    <property type="match status" value="1"/>
</dbReference>
<name>A0A518DGI2_9BACT</name>
<evidence type="ECO:0000313" key="8">
    <source>
        <dbReference type="Proteomes" id="UP000317429"/>
    </source>
</evidence>
<dbReference type="SUPFAM" id="SSF48576">
    <property type="entry name" value="Terpenoid synthases"/>
    <property type="match status" value="1"/>
</dbReference>
<dbReference type="CDD" id="cd00685">
    <property type="entry name" value="Trans_IPPS_HT"/>
    <property type="match status" value="1"/>
</dbReference>
<reference evidence="7 8" key="1">
    <citation type="submission" date="2019-02" db="EMBL/GenBank/DDBJ databases">
        <title>Deep-cultivation of Planctomycetes and their phenomic and genomic characterization uncovers novel biology.</title>
        <authorList>
            <person name="Wiegand S."/>
            <person name="Jogler M."/>
            <person name="Boedeker C."/>
            <person name="Pinto D."/>
            <person name="Vollmers J."/>
            <person name="Rivas-Marin E."/>
            <person name="Kohn T."/>
            <person name="Peeters S.H."/>
            <person name="Heuer A."/>
            <person name="Rast P."/>
            <person name="Oberbeckmann S."/>
            <person name="Bunk B."/>
            <person name="Jeske O."/>
            <person name="Meyerdierks A."/>
            <person name="Storesund J.E."/>
            <person name="Kallscheuer N."/>
            <person name="Luecker S."/>
            <person name="Lage O.M."/>
            <person name="Pohl T."/>
            <person name="Merkel B.J."/>
            <person name="Hornburger P."/>
            <person name="Mueller R.-W."/>
            <person name="Bruemmer F."/>
            <person name="Labrenz M."/>
            <person name="Spormann A.M."/>
            <person name="Op den Camp H."/>
            <person name="Overmann J."/>
            <person name="Amann R."/>
            <person name="Jetten M.S.M."/>
            <person name="Mascher T."/>
            <person name="Medema M.H."/>
            <person name="Devos D.P."/>
            <person name="Kaster A.-K."/>
            <person name="Ovreas L."/>
            <person name="Rohde M."/>
            <person name="Galperin M.Y."/>
            <person name="Jogler C."/>
        </authorList>
    </citation>
    <scope>NUCLEOTIDE SEQUENCE [LARGE SCALE GENOMIC DNA]</scope>
    <source>
        <strain evidence="7 8">Pla175</strain>
    </source>
</reference>
<dbReference type="GO" id="GO:0046872">
    <property type="term" value="F:metal ion binding"/>
    <property type="evidence" value="ECO:0007669"/>
    <property type="project" value="UniProtKB-KW"/>
</dbReference>
<dbReference type="RefSeq" id="WP_145289351.1">
    <property type="nucleotide sequence ID" value="NZ_CP036291.1"/>
</dbReference>
<dbReference type="InterPro" id="IPR033749">
    <property type="entry name" value="Polyprenyl_synt_CS"/>
</dbReference>
<evidence type="ECO:0000256" key="5">
    <source>
        <dbReference type="ARBA" id="ARBA00022842"/>
    </source>
</evidence>
<dbReference type="OrthoDB" id="9805316at2"/>
<dbReference type="PANTHER" id="PTHR12001:SF69">
    <property type="entry name" value="ALL TRANS-POLYPRENYL-DIPHOSPHATE SYNTHASE PDSS1"/>
    <property type="match status" value="1"/>
</dbReference>
<keyword evidence="3 6" id="KW-0808">Transferase</keyword>
<evidence type="ECO:0000256" key="2">
    <source>
        <dbReference type="ARBA" id="ARBA00006706"/>
    </source>
</evidence>
<evidence type="ECO:0000313" key="7">
    <source>
        <dbReference type="EMBL" id="QDU90579.1"/>
    </source>
</evidence>
<organism evidence="7 8">
    <name type="scientific">Pirellulimonas nuda</name>
    <dbReference type="NCBI Taxonomy" id="2528009"/>
    <lineage>
        <taxon>Bacteria</taxon>
        <taxon>Pseudomonadati</taxon>
        <taxon>Planctomycetota</taxon>
        <taxon>Planctomycetia</taxon>
        <taxon>Pirellulales</taxon>
        <taxon>Lacipirellulaceae</taxon>
        <taxon>Pirellulimonas</taxon>
    </lineage>
</organism>
<proteinExistence type="inferred from homology"/>
<evidence type="ECO:0000256" key="3">
    <source>
        <dbReference type="ARBA" id="ARBA00022679"/>
    </source>
</evidence>
<dbReference type="GO" id="GO:0106350">
    <property type="term" value="F:all-trans-octaprenyl-diphosphate synthase activity"/>
    <property type="evidence" value="ECO:0007669"/>
    <property type="project" value="UniProtKB-EC"/>
</dbReference>
<dbReference type="PROSITE" id="PS00723">
    <property type="entry name" value="POLYPRENYL_SYNTHASE_1"/>
    <property type="match status" value="1"/>
</dbReference>
<evidence type="ECO:0000256" key="1">
    <source>
        <dbReference type="ARBA" id="ARBA00001946"/>
    </source>
</evidence>
<keyword evidence="5" id="KW-0460">Magnesium</keyword>